<dbReference type="KEGG" id="nno:NONO_c46490"/>
<accession>W5TKG9</accession>
<keyword evidence="1" id="KW-0812">Transmembrane</keyword>
<feature type="transmembrane region" description="Helical" evidence="1">
    <location>
        <begin position="110"/>
        <end position="128"/>
    </location>
</feature>
<dbReference type="Proteomes" id="UP000019150">
    <property type="component" value="Chromosome"/>
</dbReference>
<evidence type="ECO:0000313" key="3">
    <source>
        <dbReference type="Proteomes" id="UP000019150"/>
    </source>
</evidence>
<protein>
    <submittedName>
        <fullName evidence="2">Putative membrane protein</fullName>
    </submittedName>
</protein>
<dbReference type="Pfam" id="PF09490">
    <property type="entry name" value="CbtA"/>
    <property type="match status" value="1"/>
</dbReference>
<keyword evidence="1" id="KW-0472">Membrane</keyword>
<gene>
    <name evidence="2" type="ORF">NONO_c46490</name>
</gene>
<dbReference type="EMBL" id="CP006850">
    <property type="protein sequence ID" value="AHH19433.1"/>
    <property type="molecule type" value="Genomic_DNA"/>
</dbReference>
<dbReference type="RefSeq" id="WP_025350834.1">
    <property type="nucleotide sequence ID" value="NZ_CP006850.1"/>
</dbReference>
<keyword evidence="3" id="KW-1185">Reference proteome</keyword>
<organism evidence="2 3">
    <name type="scientific">Nocardia nova SH22a</name>
    <dbReference type="NCBI Taxonomy" id="1415166"/>
    <lineage>
        <taxon>Bacteria</taxon>
        <taxon>Bacillati</taxon>
        <taxon>Actinomycetota</taxon>
        <taxon>Actinomycetes</taxon>
        <taxon>Mycobacteriales</taxon>
        <taxon>Nocardiaceae</taxon>
        <taxon>Nocardia</taxon>
    </lineage>
</organism>
<dbReference type="eggNOG" id="COG5446">
    <property type="taxonomic scope" value="Bacteria"/>
</dbReference>
<dbReference type="AlphaFoldDB" id="W5TKG9"/>
<keyword evidence="1" id="KW-1133">Transmembrane helix</keyword>
<name>W5TKG9_9NOCA</name>
<feature type="transmembrane region" description="Helical" evidence="1">
    <location>
        <begin position="175"/>
        <end position="199"/>
    </location>
</feature>
<dbReference type="InterPro" id="IPR012666">
    <property type="entry name" value="CbtA_put"/>
</dbReference>
<dbReference type="PATRIC" id="fig|1415166.3.peg.4780"/>
<evidence type="ECO:0000256" key="1">
    <source>
        <dbReference type="SAM" id="Phobius"/>
    </source>
</evidence>
<evidence type="ECO:0000313" key="2">
    <source>
        <dbReference type="EMBL" id="AHH19433.1"/>
    </source>
</evidence>
<reference evidence="2 3" key="1">
    <citation type="journal article" date="2014" name="Appl. Environ. Microbiol.">
        <title>Insights into the Microbial Degradation of Rubber and Gutta-Percha by Analysis of the Complete Genome of Nocardia nova SH22a.</title>
        <authorList>
            <person name="Luo Q."/>
            <person name="Hiessl S."/>
            <person name="Poehlein A."/>
            <person name="Daniel R."/>
            <person name="Steinbuchel A."/>
        </authorList>
    </citation>
    <scope>NUCLEOTIDE SEQUENCE [LARGE SCALE GENOMIC DNA]</scope>
    <source>
        <strain evidence="2">SH22a</strain>
    </source>
</reference>
<dbReference type="STRING" id="1415166.NONO_c46490"/>
<sequence length="284" mass="30199">MEKRIIGRGVLVGAIGGLLAFLFARILAEPIINRAIDYEGARDEAHTRLEEAAGHGMHGVEDAELFTRSVQENIGIGFGMIVFGAAMGALFAVVYCLFVGRVGKLSPRNLALCVAGGMFAVLYAVPFFKYPANPPSIGNPDTIKERTGLYLLMVLISAVAAVGAVWLGRRLQARLGNWTATIVAGLAFVVVVTAIAAILPSLGHLSANRAMGEAVSETPRPLTDPSGQIVFPGFPADDLYYFRFYSFAAQVLLWTVIGVGFATLAPRLFDRASESGSATPEPVV</sequence>
<proteinExistence type="predicted"/>
<feature type="transmembrane region" description="Helical" evidence="1">
    <location>
        <begin position="148"/>
        <end position="168"/>
    </location>
</feature>
<feature type="transmembrane region" description="Helical" evidence="1">
    <location>
        <begin position="74"/>
        <end position="98"/>
    </location>
</feature>
<feature type="transmembrane region" description="Helical" evidence="1">
    <location>
        <begin position="244"/>
        <end position="265"/>
    </location>
</feature>
<dbReference type="OrthoDB" id="6851830at2"/>
<dbReference type="HOGENOM" id="CLU_090632_0_0_11"/>